<organism evidence="7 8">
    <name type="scientific">Theileria equi strain WA</name>
    <dbReference type="NCBI Taxonomy" id="1537102"/>
    <lineage>
        <taxon>Eukaryota</taxon>
        <taxon>Sar</taxon>
        <taxon>Alveolata</taxon>
        <taxon>Apicomplexa</taxon>
        <taxon>Aconoidasida</taxon>
        <taxon>Piroplasmida</taxon>
        <taxon>Theileriidae</taxon>
        <taxon>Theileria</taxon>
    </lineage>
</organism>
<evidence type="ECO:0000256" key="3">
    <source>
        <dbReference type="ARBA" id="ARBA00022692"/>
    </source>
</evidence>
<evidence type="ECO:0000256" key="1">
    <source>
        <dbReference type="ARBA" id="ARBA00004141"/>
    </source>
</evidence>
<dbReference type="KEGG" id="beq:BEWA_038900"/>
<dbReference type="PANTHER" id="PTHR21236">
    <property type="entry name" value="GOLGI MEMBRANE PROTEIN YIP1"/>
    <property type="match status" value="1"/>
</dbReference>
<sequence>MNNEDELNDPPLLEELDIDIVEIYRHLKAVLLFHRGDNIFANYTDLSGPLLVFILFGFTLLFSGKLCFKILYVVSLLSNIFTYYFLNVLSQGPYINLSKVFTIFGYSLLPLCFSPIIWIFSGFLKSVCIALIYACVLWSTLSASYLVKTELEMQDRQYLVAYPIFVYYTLFANIVIF</sequence>
<evidence type="ECO:0000256" key="4">
    <source>
        <dbReference type="ARBA" id="ARBA00022989"/>
    </source>
</evidence>
<dbReference type="RefSeq" id="XP_004833304.1">
    <property type="nucleotide sequence ID" value="XM_004833247.1"/>
</dbReference>
<dbReference type="eggNOG" id="KOG3103">
    <property type="taxonomic scope" value="Eukaryota"/>
</dbReference>
<feature type="transmembrane region" description="Helical" evidence="6">
    <location>
        <begin position="46"/>
        <end position="63"/>
    </location>
</feature>
<accession>L1LEJ8</accession>
<dbReference type="PANTHER" id="PTHR21236:SF2">
    <property type="entry name" value="PROTEIN YIPF"/>
    <property type="match status" value="1"/>
</dbReference>
<dbReference type="OrthoDB" id="440385at2759"/>
<evidence type="ECO:0000313" key="7">
    <source>
        <dbReference type="EMBL" id="EKX73852.1"/>
    </source>
</evidence>
<dbReference type="VEuPathDB" id="PiroplasmaDB:BEWA_038900"/>
<comment type="subcellular location">
    <subcellularLocation>
        <location evidence="1">Membrane</location>
        <topology evidence="1">Multi-pass membrane protein</topology>
    </subcellularLocation>
</comment>
<protein>
    <submittedName>
        <fullName evidence="7">Golgi membrane protein yip1domain containing protein</fullName>
    </submittedName>
</protein>
<dbReference type="AlphaFoldDB" id="L1LEJ8"/>
<dbReference type="InterPro" id="IPR045231">
    <property type="entry name" value="Yip1/4-like"/>
</dbReference>
<feature type="transmembrane region" description="Helical" evidence="6">
    <location>
        <begin position="101"/>
        <end position="120"/>
    </location>
</feature>
<evidence type="ECO:0000313" key="8">
    <source>
        <dbReference type="Proteomes" id="UP000031512"/>
    </source>
</evidence>
<dbReference type="GO" id="GO:0005802">
    <property type="term" value="C:trans-Golgi network"/>
    <property type="evidence" value="ECO:0007669"/>
    <property type="project" value="TreeGrafter"/>
</dbReference>
<feature type="transmembrane region" description="Helical" evidence="6">
    <location>
        <begin position="159"/>
        <end position="176"/>
    </location>
</feature>
<evidence type="ECO:0000256" key="2">
    <source>
        <dbReference type="ARBA" id="ARBA00010596"/>
    </source>
</evidence>
<reference evidence="7 8" key="1">
    <citation type="journal article" date="2012" name="BMC Genomics">
        <title>Comparative genomic analysis and phylogenetic position of Theileria equi.</title>
        <authorList>
            <person name="Kappmeyer L.S."/>
            <person name="Thiagarajan M."/>
            <person name="Herndon D.R."/>
            <person name="Ramsay J.D."/>
            <person name="Caler E."/>
            <person name="Djikeng A."/>
            <person name="Gillespie J.J."/>
            <person name="Lau A.O."/>
            <person name="Roalson E.H."/>
            <person name="Silva J.C."/>
            <person name="Silva M.G."/>
            <person name="Suarez C.E."/>
            <person name="Ueti M.W."/>
            <person name="Nene V.M."/>
            <person name="Mealey R.H."/>
            <person name="Knowles D.P."/>
            <person name="Brayton K.A."/>
        </authorList>
    </citation>
    <scope>NUCLEOTIDE SEQUENCE [LARGE SCALE GENOMIC DNA]</scope>
    <source>
        <strain evidence="7 8">WA</strain>
    </source>
</reference>
<feature type="transmembrane region" description="Helical" evidence="6">
    <location>
        <begin position="70"/>
        <end position="89"/>
    </location>
</feature>
<keyword evidence="5 6" id="KW-0472">Membrane</keyword>
<keyword evidence="8" id="KW-1185">Reference proteome</keyword>
<gene>
    <name evidence="7" type="ORF">BEWA_038900</name>
</gene>
<dbReference type="Proteomes" id="UP000031512">
    <property type="component" value="Unassembled WGS sequence"/>
</dbReference>
<comment type="caution">
    <text evidence="7">The sequence shown here is derived from an EMBL/GenBank/DDBJ whole genome shotgun (WGS) entry which is preliminary data.</text>
</comment>
<dbReference type="GO" id="GO:0048280">
    <property type="term" value="P:vesicle fusion with Golgi apparatus"/>
    <property type="evidence" value="ECO:0007669"/>
    <property type="project" value="TreeGrafter"/>
</dbReference>
<dbReference type="GO" id="GO:0016020">
    <property type="term" value="C:membrane"/>
    <property type="evidence" value="ECO:0007669"/>
    <property type="project" value="UniProtKB-SubCell"/>
</dbReference>
<evidence type="ECO:0000256" key="5">
    <source>
        <dbReference type="ARBA" id="ARBA00023136"/>
    </source>
</evidence>
<evidence type="ECO:0000256" key="6">
    <source>
        <dbReference type="SAM" id="Phobius"/>
    </source>
</evidence>
<name>L1LEJ8_THEEQ</name>
<feature type="transmembrane region" description="Helical" evidence="6">
    <location>
        <begin position="127"/>
        <end position="147"/>
    </location>
</feature>
<comment type="similarity">
    <text evidence="2">Belongs to the YIP1 family.</text>
</comment>
<keyword evidence="4 6" id="KW-1133">Transmembrane helix</keyword>
<dbReference type="GO" id="GO:0006888">
    <property type="term" value="P:endoplasmic reticulum to Golgi vesicle-mediated transport"/>
    <property type="evidence" value="ECO:0007669"/>
    <property type="project" value="InterPro"/>
</dbReference>
<dbReference type="EMBL" id="ACOU01000002">
    <property type="protein sequence ID" value="EKX73852.1"/>
    <property type="molecule type" value="Genomic_DNA"/>
</dbReference>
<proteinExistence type="inferred from homology"/>
<keyword evidence="3 6" id="KW-0812">Transmembrane</keyword>
<dbReference type="STRING" id="1537102.L1LEJ8"/>
<dbReference type="GeneID" id="15803216"/>